<gene>
    <name evidence="2" type="ORF">Scep_007348</name>
</gene>
<accession>A0AAP0K9T5</accession>
<protein>
    <submittedName>
        <fullName evidence="2">Uncharacterized protein</fullName>
    </submittedName>
</protein>
<dbReference type="AlphaFoldDB" id="A0AAP0K9T5"/>
<sequence length="62" mass="6992">MEIGLKEVWLFKEGDDREVISLPRVLEGWGRTQPQRVEKKNRETGFGNAGESRGGLVPPNRA</sequence>
<comment type="caution">
    <text evidence="2">The sequence shown here is derived from an EMBL/GenBank/DDBJ whole genome shotgun (WGS) entry which is preliminary data.</text>
</comment>
<evidence type="ECO:0000256" key="1">
    <source>
        <dbReference type="SAM" id="MobiDB-lite"/>
    </source>
</evidence>
<reference evidence="2 3" key="1">
    <citation type="submission" date="2024-01" db="EMBL/GenBank/DDBJ databases">
        <title>Genome assemblies of Stephania.</title>
        <authorList>
            <person name="Yang L."/>
        </authorList>
    </citation>
    <scope>NUCLEOTIDE SEQUENCE [LARGE SCALE GENOMIC DNA]</scope>
    <source>
        <strain evidence="2">JXDWG</strain>
        <tissue evidence="2">Leaf</tissue>
    </source>
</reference>
<evidence type="ECO:0000313" key="2">
    <source>
        <dbReference type="EMBL" id="KAK9148591.1"/>
    </source>
</evidence>
<dbReference type="Proteomes" id="UP001419268">
    <property type="component" value="Unassembled WGS sequence"/>
</dbReference>
<evidence type="ECO:0000313" key="3">
    <source>
        <dbReference type="Proteomes" id="UP001419268"/>
    </source>
</evidence>
<organism evidence="2 3">
    <name type="scientific">Stephania cephalantha</name>
    <dbReference type="NCBI Taxonomy" id="152367"/>
    <lineage>
        <taxon>Eukaryota</taxon>
        <taxon>Viridiplantae</taxon>
        <taxon>Streptophyta</taxon>
        <taxon>Embryophyta</taxon>
        <taxon>Tracheophyta</taxon>
        <taxon>Spermatophyta</taxon>
        <taxon>Magnoliopsida</taxon>
        <taxon>Ranunculales</taxon>
        <taxon>Menispermaceae</taxon>
        <taxon>Menispermoideae</taxon>
        <taxon>Cissampelideae</taxon>
        <taxon>Stephania</taxon>
    </lineage>
</organism>
<keyword evidence="3" id="KW-1185">Reference proteome</keyword>
<feature type="region of interest" description="Disordered" evidence="1">
    <location>
        <begin position="32"/>
        <end position="62"/>
    </location>
</feature>
<proteinExistence type="predicted"/>
<name>A0AAP0K9T5_9MAGN</name>
<dbReference type="EMBL" id="JBBNAG010000003">
    <property type="protein sequence ID" value="KAK9148591.1"/>
    <property type="molecule type" value="Genomic_DNA"/>
</dbReference>